<feature type="domain" description="Major facilitator superfamily (MFS) profile" evidence="6">
    <location>
        <begin position="92"/>
        <end position="428"/>
    </location>
</feature>
<feature type="transmembrane region" description="Helical" evidence="5">
    <location>
        <begin position="234"/>
        <end position="255"/>
    </location>
</feature>
<evidence type="ECO:0000313" key="7">
    <source>
        <dbReference type="Ensembl" id="ENSNGAP00000004636.1"/>
    </source>
</evidence>
<name>A0A8C6QKK7_NANGA</name>
<dbReference type="Proteomes" id="UP000694381">
    <property type="component" value="Unassembled WGS sequence"/>
</dbReference>
<keyword evidence="2 5" id="KW-0812">Transmembrane</keyword>
<reference evidence="7" key="1">
    <citation type="submission" date="2025-08" db="UniProtKB">
        <authorList>
            <consortium name="Ensembl"/>
        </authorList>
    </citation>
    <scope>IDENTIFICATION</scope>
</reference>
<gene>
    <name evidence="7" type="primary">LOC103737691</name>
</gene>
<feature type="transmembrane region" description="Helical" evidence="5">
    <location>
        <begin position="407"/>
        <end position="426"/>
    </location>
</feature>
<dbReference type="PANTHER" id="PTHR24064">
    <property type="entry name" value="SOLUTE CARRIER FAMILY 22 MEMBER"/>
    <property type="match status" value="1"/>
</dbReference>
<feature type="transmembrane region" description="Helical" evidence="5">
    <location>
        <begin position="378"/>
        <end position="400"/>
    </location>
</feature>
<sequence>MAFQELLNQVGSLGRFQILQMTFLLICSSLIYSHFLVENFTAAIPSHRCWVPILDNDTVSDNDSGILSHDAHLRISIPLDSNLRPEKCRRFIRLQWHLLHLNGSFSNVTVPDTEPCMEGWVYDRSTFISTTVTEWDLVCASQSMNSVAKFAFVIGGLIGHILGGYLSDRFGRKLIFTCALLQAAVSETCAALAPTFLIYCLLRFVAGISQSAIVTNTGLLMIEWTSPKFQSVVMAALLCSGSVGQLLLAGLAFAIGNWRNVQLALSTPIFFLLIPTRWLSESARWLIMTNKPQKGLEELRKAAHMNGMRSSGDRLTMEVVRTTMKNELEAARTKLSPRDLYRMPNLRKRICLMSLVRFVMWLSITGLMVHLQHLSNNIFLLQCLFGIVSIPANVAGNCLLNYMDRRIGQLLLMFLYGFSILATLFIPQ</sequence>
<accession>A0A8C6QKK7</accession>
<feature type="transmembrane region" description="Helical" evidence="5">
    <location>
        <begin position="204"/>
        <end position="222"/>
    </location>
</feature>
<dbReference type="OMA" id="KRICLMS"/>
<dbReference type="InterPro" id="IPR005829">
    <property type="entry name" value="Sugar_transporter_CS"/>
</dbReference>
<dbReference type="PROSITE" id="PS50850">
    <property type="entry name" value="MFS"/>
    <property type="match status" value="1"/>
</dbReference>
<evidence type="ECO:0000259" key="6">
    <source>
        <dbReference type="PROSITE" id="PS50850"/>
    </source>
</evidence>
<keyword evidence="4 5" id="KW-0472">Membrane</keyword>
<protein>
    <submittedName>
        <fullName evidence="7">Solute carrier family 22 member 19-like</fullName>
    </submittedName>
</protein>
<dbReference type="SUPFAM" id="SSF103473">
    <property type="entry name" value="MFS general substrate transporter"/>
    <property type="match status" value="1"/>
</dbReference>
<evidence type="ECO:0000256" key="5">
    <source>
        <dbReference type="SAM" id="Phobius"/>
    </source>
</evidence>
<feature type="transmembrane region" description="Helical" evidence="5">
    <location>
        <begin position="350"/>
        <end position="372"/>
    </location>
</feature>
<evidence type="ECO:0000256" key="2">
    <source>
        <dbReference type="ARBA" id="ARBA00022692"/>
    </source>
</evidence>
<evidence type="ECO:0000256" key="1">
    <source>
        <dbReference type="ARBA" id="ARBA00004141"/>
    </source>
</evidence>
<dbReference type="Pfam" id="PF07690">
    <property type="entry name" value="MFS_1"/>
    <property type="match status" value="1"/>
</dbReference>
<dbReference type="GeneTree" id="ENSGT00940000161239"/>
<reference evidence="7" key="2">
    <citation type="submission" date="2025-09" db="UniProtKB">
        <authorList>
            <consortium name="Ensembl"/>
        </authorList>
    </citation>
    <scope>IDENTIFICATION</scope>
</reference>
<keyword evidence="8" id="KW-1185">Reference proteome</keyword>
<dbReference type="InterPro" id="IPR036259">
    <property type="entry name" value="MFS_trans_sf"/>
</dbReference>
<evidence type="ECO:0000256" key="3">
    <source>
        <dbReference type="ARBA" id="ARBA00022989"/>
    </source>
</evidence>
<organism evidence="7 8">
    <name type="scientific">Nannospalax galili</name>
    <name type="common">Northern Israeli blind subterranean mole rat</name>
    <name type="synonym">Spalax galili</name>
    <dbReference type="NCBI Taxonomy" id="1026970"/>
    <lineage>
        <taxon>Eukaryota</taxon>
        <taxon>Metazoa</taxon>
        <taxon>Chordata</taxon>
        <taxon>Craniata</taxon>
        <taxon>Vertebrata</taxon>
        <taxon>Euteleostomi</taxon>
        <taxon>Mammalia</taxon>
        <taxon>Eutheria</taxon>
        <taxon>Euarchontoglires</taxon>
        <taxon>Glires</taxon>
        <taxon>Rodentia</taxon>
        <taxon>Myomorpha</taxon>
        <taxon>Muroidea</taxon>
        <taxon>Spalacidae</taxon>
        <taxon>Spalacinae</taxon>
        <taxon>Nannospalax</taxon>
    </lineage>
</organism>
<dbReference type="GO" id="GO:0022857">
    <property type="term" value="F:transmembrane transporter activity"/>
    <property type="evidence" value="ECO:0007669"/>
    <property type="project" value="InterPro"/>
</dbReference>
<comment type="subcellular location">
    <subcellularLocation>
        <location evidence="1">Membrane</location>
        <topology evidence="1">Multi-pass membrane protein</topology>
    </subcellularLocation>
</comment>
<evidence type="ECO:0000313" key="8">
    <source>
        <dbReference type="Proteomes" id="UP000694381"/>
    </source>
</evidence>
<keyword evidence="3 5" id="KW-1133">Transmembrane helix</keyword>
<dbReference type="GO" id="GO:0016020">
    <property type="term" value="C:membrane"/>
    <property type="evidence" value="ECO:0007669"/>
    <property type="project" value="UniProtKB-SubCell"/>
</dbReference>
<dbReference type="Ensembl" id="ENSNGAT00000007639.1">
    <property type="protein sequence ID" value="ENSNGAP00000004636.1"/>
    <property type="gene ID" value="ENSNGAG00000006190.1"/>
</dbReference>
<proteinExistence type="predicted"/>
<dbReference type="PROSITE" id="PS00216">
    <property type="entry name" value="SUGAR_TRANSPORT_1"/>
    <property type="match status" value="1"/>
</dbReference>
<dbReference type="AlphaFoldDB" id="A0A8C6QKK7"/>
<dbReference type="Gene3D" id="1.20.1250.20">
    <property type="entry name" value="MFS general substrate transporter like domains"/>
    <property type="match status" value="1"/>
</dbReference>
<dbReference type="InterPro" id="IPR020846">
    <property type="entry name" value="MFS_dom"/>
</dbReference>
<evidence type="ECO:0000256" key="4">
    <source>
        <dbReference type="ARBA" id="ARBA00023136"/>
    </source>
</evidence>
<dbReference type="InterPro" id="IPR011701">
    <property type="entry name" value="MFS"/>
</dbReference>